<dbReference type="EMBL" id="CP006694">
    <property type="protein sequence ID" value="EKT88284.1"/>
    <property type="molecule type" value="Genomic_DNA"/>
</dbReference>
<evidence type="ECO:0000313" key="2">
    <source>
        <dbReference type="Proteomes" id="UP000035800"/>
    </source>
</evidence>
<name>K8Y4C5_9LEPT</name>
<dbReference type="KEGG" id="lst:LSS_02789"/>
<reference evidence="1 2" key="2">
    <citation type="journal article" date="2014" name="Emerg. Microbes Infect.">
        <title>Potential impact on kidney infection: a whole-genome analysis of Leptospira santarosai serovar Shermani.</title>
        <authorList>
            <person name="Chou L.F."/>
            <person name="Chen T.W."/>
            <person name="Ko Y.C."/>
            <person name="Pan M.J."/>
            <person name="Tian Y.C."/>
            <person name="Chiu C.H."/>
            <person name="Tang P."/>
            <person name="Hung C.C."/>
            <person name="Yang C.W."/>
        </authorList>
    </citation>
    <scope>NUCLEOTIDE SEQUENCE</scope>
    <source>
        <strain evidence="1 2">LT 821</strain>
    </source>
</reference>
<evidence type="ECO:0000313" key="1">
    <source>
        <dbReference type="EMBL" id="EKT88284.1"/>
    </source>
</evidence>
<protein>
    <submittedName>
        <fullName evidence="1">Uncharacterized protein</fullName>
    </submittedName>
</protein>
<proteinExistence type="predicted"/>
<organism evidence="1 2">
    <name type="scientific">Leptospira santarosai serovar Shermani str. LT 821</name>
    <dbReference type="NCBI Taxonomy" id="758847"/>
    <lineage>
        <taxon>Bacteria</taxon>
        <taxon>Pseudomonadati</taxon>
        <taxon>Spirochaetota</taxon>
        <taxon>Spirochaetia</taxon>
        <taxon>Leptospirales</taxon>
        <taxon>Leptospiraceae</taxon>
        <taxon>Leptospira</taxon>
    </lineage>
</organism>
<sequence length="33" mass="4100">MIGFTRSEIFFFEFSISFRNLFLFYENRQPLDS</sequence>
<reference evidence="1 2" key="1">
    <citation type="journal article" date="2012" name="Gene">
        <title>Sequence of Leptospira santarosai serovar Shermani genome and prediction of virulence-associated genes.</title>
        <authorList>
            <person name="Chou L.F."/>
            <person name="Chen Y.T."/>
            <person name="Lu C.W."/>
            <person name="Ko Y.C."/>
            <person name="Tang C.Y."/>
            <person name="Pan M.J."/>
            <person name="Tian Y.C."/>
            <person name="Chiu C.H."/>
            <person name="Hung C.C."/>
            <person name="Yang C.W."/>
        </authorList>
    </citation>
    <scope>NUCLEOTIDE SEQUENCE [LARGE SCALE GENOMIC DNA]</scope>
    <source>
        <strain evidence="1">LT 821</strain>
    </source>
</reference>
<accession>K8Y4C5</accession>
<dbReference type="Proteomes" id="UP000035800">
    <property type="component" value="Chromosome I"/>
</dbReference>
<gene>
    <name evidence="1" type="ORF">LSS_02789</name>
</gene>
<dbReference type="AlphaFoldDB" id="K8Y4C5"/>